<dbReference type="GO" id="GO:0140359">
    <property type="term" value="F:ABC-type transporter activity"/>
    <property type="evidence" value="ECO:0007669"/>
    <property type="project" value="InterPro"/>
</dbReference>
<dbReference type="GO" id="GO:0005886">
    <property type="term" value="C:plasma membrane"/>
    <property type="evidence" value="ECO:0007669"/>
    <property type="project" value="UniProtKB-SubCell"/>
</dbReference>
<organism evidence="2 3">
    <name type="scientific">candidate division TA06 bacterium</name>
    <dbReference type="NCBI Taxonomy" id="2250710"/>
    <lineage>
        <taxon>Bacteria</taxon>
        <taxon>Bacteria division TA06</taxon>
    </lineage>
</organism>
<evidence type="ECO:0008006" key="4">
    <source>
        <dbReference type="Google" id="ProtNLM"/>
    </source>
</evidence>
<dbReference type="PANTHER" id="PTHR43471">
    <property type="entry name" value="ABC TRANSPORTER PERMEASE"/>
    <property type="match status" value="1"/>
</dbReference>
<name>A0A660SH68_UNCT6</name>
<feature type="transmembrane region" description="Helical" evidence="1">
    <location>
        <begin position="20"/>
        <end position="39"/>
    </location>
</feature>
<sequence>MMRNSYYIAKVVYLESLKNFTLISMVIFGTAIFIASLFLNNVMLGEYNKLVVDIALSLPVLIGLIIIIFTGTRLVYDEIEKKTIYLYASKPIKRWEFMLGKFFGLSAVFIVITIILSIIAFIFMKFLHINYNIQYLLSLLFSIVELMIVLSVTMFFSSFSATPILTGVFSFGAYFAGHFAMDVYEYSVMTGNQILKILSRIAYYLLPNLSFYNIQKEVTHGINISSNQIVYVLSYGILYMIIMLILSVIIFERKEF</sequence>
<feature type="transmembrane region" description="Helical" evidence="1">
    <location>
        <begin position="135"/>
        <end position="156"/>
    </location>
</feature>
<evidence type="ECO:0000313" key="2">
    <source>
        <dbReference type="EMBL" id="RKX70003.1"/>
    </source>
</evidence>
<evidence type="ECO:0000256" key="1">
    <source>
        <dbReference type="SAM" id="Phobius"/>
    </source>
</evidence>
<feature type="transmembrane region" description="Helical" evidence="1">
    <location>
        <begin position="54"/>
        <end position="76"/>
    </location>
</feature>
<accession>A0A660SH68</accession>
<gene>
    <name evidence="2" type="ORF">DRP43_03820</name>
</gene>
<keyword evidence="1" id="KW-1133">Transmembrane helix</keyword>
<evidence type="ECO:0000313" key="3">
    <source>
        <dbReference type="Proteomes" id="UP000271125"/>
    </source>
</evidence>
<proteinExistence type="predicted"/>
<dbReference type="AlphaFoldDB" id="A0A660SH68"/>
<comment type="caution">
    <text evidence="2">The sequence shown here is derived from an EMBL/GenBank/DDBJ whole genome shotgun (WGS) entry which is preliminary data.</text>
</comment>
<protein>
    <recommendedName>
        <fullName evidence="4">ABC transporter permease</fullName>
    </recommendedName>
</protein>
<feature type="transmembrane region" description="Helical" evidence="1">
    <location>
        <begin position="97"/>
        <end position="123"/>
    </location>
</feature>
<dbReference type="PANTHER" id="PTHR43471:SF10">
    <property type="entry name" value="SLL1107 PROTEIN"/>
    <property type="match status" value="1"/>
</dbReference>
<keyword evidence="1" id="KW-0812">Transmembrane</keyword>
<dbReference type="EMBL" id="QNBD01000158">
    <property type="protein sequence ID" value="RKX70003.1"/>
    <property type="molecule type" value="Genomic_DNA"/>
</dbReference>
<dbReference type="Pfam" id="PF12679">
    <property type="entry name" value="ABC2_membrane_2"/>
    <property type="match status" value="1"/>
</dbReference>
<feature type="transmembrane region" description="Helical" evidence="1">
    <location>
        <begin position="163"/>
        <end position="181"/>
    </location>
</feature>
<feature type="transmembrane region" description="Helical" evidence="1">
    <location>
        <begin position="229"/>
        <end position="251"/>
    </location>
</feature>
<keyword evidence="1" id="KW-0472">Membrane</keyword>
<dbReference type="Proteomes" id="UP000271125">
    <property type="component" value="Unassembled WGS sequence"/>
</dbReference>
<reference evidence="2 3" key="1">
    <citation type="submission" date="2018-06" db="EMBL/GenBank/DDBJ databases">
        <title>Extensive metabolic versatility and redundancy in microbially diverse, dynamic hydrothermal sediments.</title>
        <authorList>
            <person name="Dombrowski N."/>
            <person name="Teske A."/>
            <person name="Baker B.J."/>
        </authorList>
    </citation>
    <scope>NUCLEOTIDE SEQUENCE [LARGE SCALE GENOMIC DNA]</scope>
    <source>
        <strain evidence="2">B10_G13</strain>
    </source>
</reference>